<dbReference type="KEGG" id="bcg:BCG9842_A0004"/>
<proteinExistence type="predicted"/>
<dbReference type="RefSeq" id="WP_000007492.1">
    <property type="nucleotide sequence ID" value="NC_011774.1"/>
</dbReference>
<evidence type="ECO:0000313" key="1">
    <source>
        <dbReference type="EMBL" id="ACK98766.1"/>
    </source>
</evidence>
<dbReference type="EMBL" id="CP001188">
    <property type="protein sequence ID" value="ACK98766.1"/>
    <property type="molecule type" value="Genomic_DNA"/>
</dbReference>
<evidence type="ECO:0000313" key="2">
    <source>
        <dbReference type="Proteomes" id="UP000006744"/>
    </source>
</evidence>
<gene>
    <name evidence="1" type="ordered locus">BCG9842_A0004</name>
</gene>
<dbReference type="HOGENOM" id="CLU_690112_0_0_9"/>
<dbReference type="Proteomes" id="UP000006744">
    <property type="component" value="Plasmid pG9842_140"/>
</dbReference>
<name>B7IZJ7_BACC2</name>
<accession>B7IZJ7</accession>
<organism evidence="1 2">
    <name type="scientific">Bacillus cereus (strain G9842)</name>
    <dbReference type="NCBI Taxonomy" id="405531"/>
    <lineage>
        <taxon>Bacteria</taxon>
        <taxon>Bacillati</taxon>
        <taxon>Bacillota</taxon>
        <taxon>Bacilli</taxon>
        <taxon>Bacillales</taxon>
        <taxon>Bacillaceae</taxon>
        <taxon>Bacillus</taxon>
        <taxon>Bacillus cereus group</taxon>
    </lineage>
</organism>
<keyword evidence="1" id="KW-0614">Plasmid</keyword>
<geneLocation type="plasmid" evidence="1 2">
    <name>pG9842_140</name>
</geneLocation>
<dbReference type="AlphaFoldDB" id="B7IZJ7"/>
<protein>
    <submittedName>
        <fullName evidence="1">Uncharacterized protein</fullName>
    </submittedName>
</protein>
<sequence>MSFFFGYVDVNNDLYVTTDQSTAHMSHGFPVGKWTKAASNVKTAVISNEDYDYACDGYIDMNGNLYAWRTSMTPTLVDTNVKQADSSEGGRLAYVKNDNTLWMVATDSSFQKGQIATNVDYVVYANFQLAYRSLDGNGYFTTRSSPMDFSKSFYSVGAVKSIAAGGANSGQARFFYVGNNGDLYANPAGSTSYSFTKIASNVMAVKKAGYSDYFYITNDNTLYAVSTSNTHTVIARNVADWWSNLGYSSGLLAVFYTLLDSPTVLRTLNEGSSFQAYARTTPTPIKKMGSSYGALSYTRVEISTSDDGVTFSQYIAFNPSFLPQKRFLKFRAIIDGGTQTGERKVFEFDQTSPATKLVLNEFLSTASSDVKVNGIHKIDGIQNDTFTDGKLFEVPIDRTKYKSITKIEVV</sequence>
<reference evidence="1 2" key="1">
    <citation type="submission" date="2008-10" db="EMBL/GenBank/DDBJ databases">
        <title>Genome sequence of Bacillus cereus G9842.</title>
        <authorList>
            <person name="Dodson R.J."/>
            <person name="Durkin A.S."/>
            <person name="Rosovitz M.J."/>
            <person name="Rasko D.A."/>
            <person name="Hoffmaster A."/>
            <person name="Ravel J."/>
            <person name="Sutton G."/>
        </authorList>
    </citation>
    <scope>NUCLEOTIDE SEQUENCE [LARGE SCALE GENOMIC DNA]</scope>
    <source>
        <strain evidence="1 2">G9842</strain>
        <plasmid evidence="1 2">pG9842_140</plasmid>
    </source>
</reference>